<dbReference type="AlphaFoldDB" id="U5W7K3"/>
<protein>
    <recommendedName>
        <fullName evidence="4">Secreted protein</fullName>
    </recommendedName>
</protein>
<accession>U5W7K3</accession>
<evidence type="ECO:0000313" key="2">
    <source>
        <dbReference type="EMBL" id="AGZ43931.1"/>
    </source>
</evidence>
<organism evidence="2 3">
    <name type="scientific">Actinoplanes friuliensis DSM 7358</name>
    <dbReference type="NCBI Taxonomy" id="1246995"/>
    <lineage>
        <taxon>Bacteria</taxon>
        <taxon>Bacillati</taxon>
        <taxon>Actinomycetota</taxon>
        <taxon>Actinomycetes</taxon>
        <taxon>Micromonosporales</taxon>
        <taxon>Micromonosporaceae</taxon>
        <taxon>Actinoplanes</taxon>
    </lineage>
</organism>
<keyword evidence="3" id="KW-1185">Reference proteome</keyword>
<dbReference type="KEGG" id="afs:AFR_28350"/>
<dbReference type="HOGENOM" id="CLU_1486026_0_0_11"/>
<gene>
    <name evidence="2" type="ORF">AFR_28350</name>
</gene>
<evidence type="ECO:0008006" key="4">
    <source>
        <dbReference type="Google" id="ProtNLM"/>
    </source>
</evidence>
<dbReference type="eggNOG" id="ENOG5031VJ1">
    <property type="taxonomic scope" value="Bacteria"/>
</dbReference>
<feature type="chain" id="PRO_5004666176" description="Secreted protein" evidence="1">
    <location>
        <begin position="28"/>
        <end position="181"/>
    </location>
</feature>
<feature type="signal peptide" evidence="1">
    <location>
        <begin position="1"/>
        <end position="27"/>
    </location>
</feature>
<name>U5W7K3_9ACTN</name>
<dbReference type="OrthoDB" id="3298549at2"/>
<evidence type="ECO:0000313" key="3">
    <source>
        <dbReference type="Proteomes" id="UP000017746"/>
    </source>
</evidence>
<keyword evidence="1" id="KW-0732">Signal</keyword>
<dbReference type="PATRIC" id="fig|1246995.3.peg.5747"/>
<proteinExistence type="predicted"/>
<sequence>MKLSRLPLVPAVAGALILSFGAASAQAAPLPQQRCANDGGISFNACLTVTSTSTLNEYEVTAGQDAIMSPRYAQEIIDHGGQFRATLWGDDGSRRTWLADLELKPGWPAAGPDGLGVELVRRLPVTVLNEDPGSGDEDELYAEITYFDYHVGLNVTHRTGTVRHSFVAGSDGGGSCVVVCP</sequence>
<reference evidence="2 3" key="1">
    <citation type="journal article" date="2014" name="J. Biotechnol.">
        <title>Complete genome sequence of the actinobacterium Actinoplanes friuliensis HAG 010964, producer of the lipopeptide antibiotic friulimycin.</title>
        <authorList>
            <person name="Ruckert C."/>
            <person name="Szczepanowski R."/>
            <person name="Albersmeier A."/>
            <person name="Goesmann A."/>
            <person name="Fischer N."/>
            <person name="Steinkamper A."/>
            <person name="Puhler A."/>
            <person name="Biener R."/>
            <person name="Schwartz D."/>
            <person name="Kalinowski J."/>
        </authorList>
    </citation>
    <scope>NUCLEOTIDE SEQUENCE [LARGE SCALE GENOMIC DNA]</scope>
    <source>
        <strain evidence="2 3">DSM 7358</strain>
    </source>
</reference>
<dbReference type="RefSeq" id="WP_023560268.1">
    <property type="nucleotide sequence ID" value="NC_022657.1"/>
</dbReference>
<dbReference type="Proteomes" id="UP000017746">
    <property type="component" value="Chromosome"/>
</dbReference>
<dbReference type="STRING" id="1246995.AFR_28350"/>
<dbReference type="EMBL" id="CP006272">
    <property type="protein sequence ID" value="AGZ43931.1"/>
    <property type="molecule type" value="Genomic_DNA"/>
</dbReference>
<evidence type="ECO:0000256" key="1">
    <source>
        <dbReference type="SAM" id="SignalP"/>
    </source>
</evidence>